<dbReference type="AlphaFoldDB" id="A0A174QIP5"/>
<dbReference type="RefSeq" id="WP_009261080.1">
    <property type="nucleotide sequence ID" value="NZ_CABIWA010000008.1"/>
</dbReference>
<dbReference type="Proteomes" id="UP000095765">
    <property type="component" value="Unassembled WGS sequence"/>
</dbReference>
<dbReference type="OrthoDB" id="9807423at2"/>
<sequence>MNPFGQELRKILTQCKTSGVVSYAGRSAYIQLDPDLRARLEFVSLNIAGQYNALKLTILNRTEGAVDVNILRFGDLLGKKKVSNPNFSDGILPHLWDDYGKVDWYVYQPTQADYRLLAGTVDEYLQVFQRQEEAQEHSPQMC</sequence>
<reference evidence="1 2" key="1">
    <citation type="submission" date="2015-09" db="EMBL/GenBank/DDBJ databases">
        <authorList>
            <consortium name="Pathogen Informatics"/>
        </authorList>
    </citation>
    <scope>NUCLEOTIDE SEQUENCE [LARGE SCALE GENOMIC DNA]</scope>
    <source>
        <strain evidence="1 2">2789STDY5834939</strain>
    </source>
</reference>
<proteinExistence type="predicted"/>
<organism evidence="1 2">
    <name type="scientific">Anaerotruncus colihominis</name>
    <dbReference type="NCBI Taxonomy" id="169435"/>
    <lineage>
        <taxon>Bacteria</taxon>
        <taxon>Bacillati</taxon>
        <taxon>Bacillota</taxon>
        <taxon>Clostridia</taxon>
        <taxon>Eubacteriales</taxon>
        <taxon>Oscillospiraceae</taxon>
        <taxon>Anaerotruncus</taxon>
    </lineage>
</organism>
<evidence type="ECO:0000313" key="2">
    <source>
        <dbReference type="Proteomes" id="UP000095765"/>
    </source>
</evidence>
<dbReference type="EMBL" id="CZBE01000010">
    <property type="protein sequence ID" value="CUP70595.1"/>
    <property type="molecule type" value="Genomic_DNA"/>
</dbReference>
<name>A0A174QIP5_9FIRM</name>
<gene>
    <name evidence="1" type="ORF">ERS852551_01671</name>
</gene>
<dbReference type="GeneID" id="72462790"/>
<protein>
    <submittedName>
        <fullName evidence="1">Uncharacterized protein</fullName>
    </submittedName>
</protein>
<accession>A0A174QIP5</accession>
<evidence type="ECO:0000313" key="1">
    <source>
        <dbReference type="EMBL" id="CUP70595.1"/>
    </source>
</evidence>